<reference evidence="1 2" key="1">
    <citation type="submission" date="2020-07" db="EMBL/GenBank/DDBJ databases">
        <title>Ralstonia phages.</title>
        <authorList>
            <person name="Trotereau A."/>
            <person name="Boyer C."/>
            <person name="Torres-Barcelo C."/>
        </authorList>
    </citation>
    <scope>NUCLEOTIDE SEQUENCE [LARGE SCALE GENOMIC DNA]</scope>
</reference>
<organism evidence="1 2">
    <name type="scientific">Ralstonia phage Alix</name>
    <dbReference type="NCBI Taxonomy" id="2759718"/>
    <lineage>
        <taxon>Viruses</taxon>
        <taxon>Duplodnaviria</taxon>
        <taxon>Heunggongvirae</taxon>
        <taxon>Uroviricota</taxon>
        <taxon>Caudoviricetes</taxon>
        <taxon>Gervaisevirus</taxon>
        <taxon>Gervaisevirus claudettte</taxon>
    </lineage>
</organism>
<protein>
    <submittedName>
        <fullName evidence="1">Uncharacterized protein</fullName>
    </submittedName>
</protein>
<dbReference type="Proteomes" id="UP000515725">
    <property type="component" value="Segment"/>
</dbReference>
<sequence>MGYNLTIGNVEAGKLECDDGHYSVPLSIACVNHENAPRDGSPTDGTNQRWPSYTAWSEFCLATGLHSMFYDDDTGLIRQHPGVFELMPEHLTKIATARTALQRQPKDIQEEQIGRLNWLEYWVKWALDNCERPGIKNS</sequence>
<gene>
    <name evidence="1" type="ORF">20A_00047</name>
</gene>
<dbReference type="EMBL" id="MT740727">
    <property type="protein sequence ID" value="QMV32496.1"/>
    <property type="molecule type" value="Genomic_DNA"/>
</dbReference>
<evidence type="ECO:0000313" key="2">
    <source>
        <dbReference type="Proteomes" id="UP000515725"/>
    </source>
</evidence>
<accession>A0A7G5B873</accession>
<evidence type="ECO:0000313" key="1">
    <source>
        <dbReference type="EMBL" id="QMV32496.1"/>
    </source>
</evidence>
<proteinExistence type="predicted"/>
<name>A0A7G5B873_9CAUD</name>